<dbReference type="Proteomes" id="UP001241377">
    <property type="component" value="Unassembled WGS sequence"/>
</dbReference>
<proteinExistence type="predicted"/>
<comment type="caution">
    <text evidence="1">The sequence shown here is derived from an EMBL/GenBank/DDBJ whole genome shotgun (WGS) entry which is preliminary data.</text>
</comment>
<name>A0ACC2UYB1_9TREE</name>
<protein>
    <submittedName>
        <fullName evidence="1">Uncharacterized protein</fullName>
    </submittedName>
</protein>
<accession>A0ACC2UYB1</accession>
<gene>
    <name evidence="1" type="ORF">QFC19_008839</name>
</gene>
<keyword evidence="2" id="KW-1185">Reference proteome</keyword>
<evidence type="ECO:0000313" key="2">
    <source>
        <dbReference type="Proteomes" id="UP001241377"/>
    </source>
</evidence>
<sequence length="404" mass="43411">MALSLLPSSGSYLCTPLRAVHWGPGSVSNLPTVIRSLVSAYDKTAQPKALIITGKTLLEKTPVIGDVRKMLEKVGMFGGVFSEIGQHAPIKQVKAAQRLAEDNKVNVLVSVGGGSPIDSAKAIAYFIHESSGSEHFMPHIAVPTTLSVAETTQNAGFTNEQGQKAGVNHPDNAPRAIIYDANLAMYTPLRLWLSTGMRAVDHAIETMYRDGAPPQVRHMALFAIKGLFEALEACKRNPDDVKIRQNCYLVAWESLWPLARAGALGLSHALGHKLGATYGIPHGICSVLTLPETVKLMSRNLQGYDLACLATAHAFLPPTYQGSVDKLGLDASTGSEEAQRAAAHQVGEAVALLVKTLELESTLKEYKVPKEDLESIAGKVDGSKPEGAPYKKEQIIDSILTKIY</sequence>
<organism evidence="1 2">
    <name type="scientific">Naganishia cerealis</name>
    <dbReference type="NCBI Taxonomy" id="610337"/>
    <lineage>
        <taxon>Eukaryota</taxon>
        <taxon>Fungi</taxon>
        <taxon>Dikarya</taxon>
        <taxon>Basidiomycota</taxon>
        <taxon>Agaricomycotina</taxon>
        <taxon>Tremellomycetes</taxon>
        <taxon>Filobasidiales</taxon>
        <taxon>Filobasidiaceae</taxon>
        <taxon>Naganishia</taxon>
    </lineage>
</organism>
<dbReference type="EMBL" id="JASBWR010000139">
    <property type="protein sequence ID" value="KAJ9092065.1"/>
    <property type="molecule type" value="Genomic_DNA"/>
</dbReference>
<reference evidence="1" key="1">
    <citation type="submission" date="2023-04" db="EMBL/GenBank/DDBJ databases">
        <title>Draft Genome sequencing of Naganishia species isolated from polar environments using Oxford Nanopore Technology.</title>
        <authorList>
            <person name="Leo P."/>
            <person name="Venkateswaran K."/>
        </authorList>
    </citation>
    <scope>NUCLEOTIDE SEQUENCE</scope>
    <source>
        <strain evidence="1">MNA-CCFEE 5261</strain>
    </source>
</reference>
<evidence type="ECO:0000313" key="1">
    <source>
        <dbReference type="EMBL" id="KAJ9092065.1"/>
    </source>
</evidence>